<evidence type="ECO:0000313" key="2">
    <source>
        <dbReference type="EMBL" id="KAL0456241.1"/>
    </source>
</evidence>
<comment type="caution">
    <text evidence="2">The sequence shown here is derived from an EMBL/GenBank/DDBJ whole genome shotgun (WGS) entry which is preliminary data.</text>
</comment>
<dbReference type="SUPFAM" id="SSF56219">
    <property type="entry name" value="DNase I-like"/>
    <property type="match status" value="1"/>
</dbReference>
<dbReference type="EMBL" id="JACGWN010000003">
    <property type="protein sequence ID" value="KAL0456241.1"/>
    <property type="molecule type" value="Genomic_DNA"/>
</dbReference>
<organism evidence="2">
    <name type="scientific">Sesamum latifolium</name>
    <dbReference type="NCBI Taxonomy" id="2727402"/>
    <lineage>
        <taxon>Eukaryota</taxon>
        <taxon>Viridiplantae</taxon>
        <taxon>Streptophyta</taxon>
        <taxon>Embryophyta</taxon>
        <taxon>Tracheophyta</taxon>
        <taxon>Spermatophyta</taxon>
        <taxon>Magnoliopsida</taxon>
        <taxon>eudicotyledons</taxon>
        <taxon>Gunneridae</taxon>
        <taxon>Pentapetalae</taxon>
        <taxon>asterids</taxon>
        <taxon>lamiids</taxon>
        <taxon>Lamiales</taxon>
        <taxon>Pedaliaceae</taxon>
        <taxon>Sesamum</taxon>
    </lineage>
</organism>
<dbReference type="InterPro" id="IPR036691">
    <property type="entry name" value="Endo/exonu/phosph_ase_sf"/>
</dbReference>
<dbReference type="Pfam" id="PF14392">
    <property type="entry name" value="zf-CCHC_4"/>
    <property type="match status" value="1"/>
</dbReference>
<protein>
    <recommendedName>
        <fullName evidence="1">Zinc knuckle CX2CX4HX4C domain-containing protein</fullName>
    </recommendedName>
</protein>
<gene>
    <name evidence="2" type="ORF">Slati_0963300</name>
</gene>
<dbReference type="Gene3D" id="3.60.10.10">
    <property type="entry name" value="Endonuclease/exonuclease/phosphatase"/>
    <property type="match status" value="1"/>
</dbReference>
<dbReference type="InterPro" id="IPR025836">
    <property type="entry name" value="Zn_knuckle_CX2CX4HX4C"/>
</dbReference>
<name>A0AAW2XU20_9LAMI</name>
<proteinExistence type="predicted"/>
<reference evidence="2" key="2">
    <citation type="journal article" date="2024" name="Plant">
        <title>Genomic evolution and insights into agronomic trait innovations of Sesamum species.</title>
        <authorList>
            <person name="Miao H."/>
            <person name="Wang L."/>
            <person name="Qu L."/>
            <person name="Liu H."/>
            <person name="Sun Y."/>
            <person name="Le M."/>
            <person name="Wang Q."/>
            <person name="Wei S."/>
            <person name="Zheng Y."/>
            <person name="Lin W."/>
            <person name="Duan Y."/>
            <person name="Cao H."/>
            <person name="Xiong S."/>
            <person name="Wang X."/>
            <person name="Wei L."/>
            <person name="Li C."/>
            <person name="Ma Q."/>
            <person name="Ju M."/>
            <person name="Zhao R."/>
            <person name="Li G."/>
            <person name="Mu C."/>
            <person name="Tian Q."/>
            <person name="Mei H."/>
            <person name="Zhang T."/>
            <person name="Gao T."/>
            <person name="Zhang H."/>
        </authorList>
    </citation>
    <scope>NUCLEOTIDE SEQUENCE</scope>
    <source>
        <strain evidence="2">KEN1</strain>
    </source>
</reference>
<dbReference type="PANTHER" id="PTHR35218">
    <property type="entry name" value="RNASE H DOMAIN-CONTAINING PROTEIN"/>
    <property type="match status" value="1"/>
</dbReference>
<feature type="domain" description="Zinc knuckle CX2CX4HX4C" evidence="1">
    <location>
        <begin position="60"/>
        <end position="107"/>
    </location>
</feature>
<accession>A0AAW2XU20</accession>
<dbReference type="AlphaFoldDB" id="A0AAW2XU20"/>
<evidence type="ECO:0000259" key="1">
    <source>
        <dbReference type="Pfam" id="PF14392"/>
    </source>
</evidence>
<reference evidence="2" key="1">
    <citation type="submission" date="2020-06" db="EMBL/GenBank/DDBJ databases">
        <authorList>
            <person name="Li T."/>
            <person name="Hu X."/>
            <person name="Zhang T."/>
            <person name="Song X."/>
            <person name="Zhang H."/>
            <person name="Dai N."/>
            <person name="Sheng W."/>
            <person name="Hou X."/>
            <person name="Wei L."/>
        </authorList>
    </citation>
    <scope>NUCLEOTIDE SEQUENCE</scope>
    <source>
        <strain evidence="2">KEN1</strain>
        <tissue evidence="2">Leaf</tissue>
    </source>
</reference>
<dbReference type="PANTHER" id="PTHR35218:SF9">
    <property type="entry name" value="ENDONUCLEASE_EXONUCLEASE_PHOSPHATASE DOMAIN-CONTAINING PROTEIN"/>
    <property type="match status" value="1"/>
</dbReference>
<sequence>MDSDLGRLGSSLFLTEEEESGWVVPTGLWHAEPPSLLFKEVDLDKNGEVCGSFVCTRVALDITKLLKRALKIRTVLGDEQLVSFTYERLPNFCYFFGCLGYLSRQCDLQFRDGFSDPGENPPYGIGYGLLPPSLFGAGAAVSLPEQCPVFLFCQSSYPAAPFNPSPLPVPRAVVHLSLETLLNSVIPRLEASPTEGLPNLPPFINSPSLDLPSLTLCQLDHPSFTATIHPPSQNATSPSSLPCSCSTTKSPMTQPKKLLSKKRYLMDELSGDEVESQGSSKLCKGLGGPWTVQHLGHLIRDNNPSLIFLAETKCLARRIDLLKRQFDMNGVCVPSSGKSGGLAVIWIKSVNVLLQNFSHNHIDVSVQLEEEQSWWRFTGIYGELDTSKRELTWKLLARLHTQSNRAWLCAGDFNEIFAQSEKLGDPPHLADQEL</sequence>